<protein>
    <recommendedName>
        <fullName evidence="3">DUF4433 domain-containing protein</fullName>
    </recommendedName>
</protein>
<evidence type="ECO:0000313" key="2">
    <source>
        <dbReference type="Proteomes" id="UP000276128"/>
    </source>
</evidence>
<dbReference type="Pfam" id="PF22531">
    <property type="entry name" value="DUF7002"/>
    <property type="match status" value="1"/>
</dbReference>
<proteinExistence type="predicted"/>
<comment type="caution">
    <text evidence="1">The sequence shown here is derived from an EMBL/GenBank/DDBJ whole genome shotgun (WGS) entry which is preliminary data.</text>
</comment>
<gene>
    <name evidence="1" type="ORF">EJQ19_03855</name>
</gene>
<dbReference type="Proteomes" id="UP000276128">
    <property type="component" value="Unassembled WGS sequence"/>
</dbReference>
<dbReference type="InterPro" id="IPR054271">
    <property type="entry name" value="DUF7002"/>
</dbReference>
<keyword evidence="2" id="KW-1185">Reference proteome</keyword>
<dbReference type="AlphaFoldDB" id="A0A3S0CER0"/>
<evidence type="ECO:0000313" key="1">
    <source>
        <dbReference type="EMBL" id="RTE11074.1"/>
    </source>
</evidence>
<organism evidence="1 2">
    <name type="scientific">Paenibacillus whitsoniae</name>
    <dbReference type="NCBI Taxonomy" id="2496558"/>
    <lineage>
        <taxon>Bacteria</taxon>
        <taxon>Bacillati</taxon>
        <taxon>Bacillota</taxon>
        <taxon>Bacilli</taxon>
        <taxon>Bacillales</taxon>
        <taxon>Paenibacillaceae</taxon>
        <taxon>Paenibacillus</taxon>
    </lineage>
</organism>
<sequence length="234" mass="26289">MSDASKEAIVAAVTKAAGRKTLYHFTRVSNLPAIVRLDTLYASHQAAPGLNGERRETPRTIRLAEEWVTINAHLRIAPSMFAPGVTPEQFRAYLDRHVFFWPTKRDCLKMLETYSRRELGERFAVLACEAAALILAHFDRVKLSKYDSGSSPRYPNSCSYRKTPEMLLPIGQFGKVSANLVPTAPSQIKEVLVEGQVTGMASWVRTVYVDEGDIPLPEEWQAKRTLLRAWTAEP</sequence>
<dbReference type="RefSeq" id="WP_126139880.1">
    <property type="nucleotide sequence ID" value="NZ_RXHU01000013.1"/>
</dbReference>
<dbReference type="OrthoDB" id="2610977at2"/>
<accession>A0A3S0CER0</accession>
<dbReference type="EMBL" id="RXHU01000013">
    <property type="protein sequence ID" value="RTE11074.1"/>
    <property type="molecule type" value="Genomic_DNA"/>
</dbReference>
<reference evidence="1 2" key="1">
    <citation type="submission" date="2018-12" db="EMBL/GenBank/DDBJ databases">
        <title>Bacillus ochoae sp. nov., Paenibacillus whitsoniae sp. nov., Paenibacillus spiritus sp. nov. Isolated from the Mars Exploration Rover during spacecraft assembly.</title>
        <authorList>
            <person name="Seuylemezian A."/>
            <person name="Vaishampayan P."/>
        </authorList>
    </citation>
    <scope>NUCLEOTIDE SEQUENCE [LARGE SCALE GENOMIC DNA]</scope>
    <source>
        <strain evidence="1 2">MER 54</strain>
    </source>
</reference>
<evidence type="ECO:0008006" key="3">
    <source>
        <dbReference type="Google" id="ProtNLM"/>
    </source>
</evidence>
<name>A0A3S0CER0_9BACL</name>